<proteinExistence type="predicted"/>
<evidence type="ECO:0000313" key="2">
    <source>
        <dbReference type="EMBL" id="SEC10516.1"/>
    </source>
</evidence>
<reference evidence="2 3" key="1">
    <citation type="submission" date="2016-10" db="EMBL/GenBank/DDBJ databases">
        <authorList>
            <person name="de Groot N.N."/>
        </authorList>
    </citation>
    <scope>NUCLEOTIDE SEQUENCE [LARGE SCALE GENOMIC DNA]</scope>
    <source>
        <strain evidence="2 3">AB35.6</strain>
    </source>
</reference>
<organism evidence="2 3">
    <name type="scientific">Terriglobus roseus</name>
    <dbReference type="NCBI Taxonomy" id="392734"/>
    <lineage>
        <taxon>Bacteria</taxon>
        <taxon>Pseudomonadati</taxon>
        <taxon>Acidobacteriota</taxon>
        <taxon>Terriglobia</taxon>
        <taxon>Terriglobales</taxon>
        <taxon>Acidobacteriaceae</taxon>
        <taxon>Terriglobus</taxon>
    </lineage>
</organism>
<sequence>MSTPPQAAPPMDQIKQAMRATWMAGDFGVIAKTIEGSAQELVRRLAIPPGQHVLDVATGTGNVALPLARSGCIVAGVDIAPNLLEQARARAAEAGLTIQFDEGDAEAMPYPDASFDAVTTMFGAMFAPRPERVAAELARVLKPGGLLAMANWNPESFTGRMFRTGAKHVPPPPGVPPPVQWGDPEKARERLSAGFDDIQTELIPLNFEMDTNVAGAVETFRTYFGPTKMAFARLDDAGKSALEADLVDLWTSANTAADPDHATVVPNTYLLVTARKR</sequence>
<evidence type="ECO:0000313" key="3">
    <source>
        <dbReference type="Proteomes" id="UP000182409"/>
    </source>
</evidence>
<feature type="domain" description="Methyltransferase type 11" evidence="1">
    <location>
        <begin position="54"/>
        <end position="148"/>
    </location>
</feature>
<dbReference type="EMBL" id="FNSD01000001">
    <property type="protein sequence ID" value="SEC10516.1"/>
    <property type="molecule type" value="Genomic_DNA"/>
</dbReference>
<dbReference type="InterPro" id="IPR013216">
    <property type="entry name" value="Methyltransf_11"/>
</dbReference>
<keyword evidence="2" id="KW-0489">Methyltransferase</keyword>
<dbReference type="OrthoDB" id="9784101at2"/>
<dbReference type="AlphaFoldDB" id="A0A1H4PT05"/>
<protein>
    <submittedName>
        <fullName evidence="2">Methyltransferase domain-containing protein</fullName>
    </submittedName>
</protein>
<dbReference type="Proteomes" id="UP000182409">
    <property type="component" value="Unassembled WGS sequence"/>
</dbReference>
<gene>
    <name evidence="2" type="ORF">SAMN05443244_2664</name>
</gene>
<dbReference type="Gene3D" id="3.40.50.150">
    <property type="entry name" value="Vaccinia Virus protein VP39"/>
    <property type="match status" value="1"/>
</dbReference>
<evidence type="ECO:0000259" key="1">
    <source>
        <dbReference type="Pfam" id="PF08241"/>
    </source>
</evidence>
<dbReference type="PANTHER" id="PTHR43591:SF24">
    <property type="entry name" value="2-METHOXY-6-POLYPRENYL-1,4-BENZOQUINOL METHYLASE, MITOCHONDRIAL"/>
    <property type="match status" value="1"/>
</dbReference>
<name>A0A1H4PT05_9BACT</name>
<dbReference type="PANTHER" id="PTHR43591">
    <property type="entry name" value="METHYLTRANSFERASE"/>
    <property type="match status" value="1"/>
</dbReference>
<dbReference type="GO" id="GO:0032259">
    <property type="term" value="P:methylation"/>
    <property type="evidence" value="ECO:0007669"/>
    <property type="project" value="UniProtKB-KW"/>
</dbReference>
<dbReference type="InterPro" id="IPR029063">
    <property type="entry name" value="SAM-dependent_MTases_sf"/>
</dbReference>
<dbReference type="CDD" id="cd02440">
    <property type="entry name" value="AdoMet_MTases"/>
    <property type="match status" value="1"/>
</dbReference>
<dbReference type="RefSeq" id="WP_074654487.1">
    <property type="nucleotide sequence ID" value="NZ_FNSD01000001.1"/>
</dbReference>
<dbReference type="SUPFAM" id="SSF53335">
    <property type="entry name" value="S-adenosyl-L-methionine-dependent methyltransferases"/>
    <property type="match status" value="1"/>
</dbReference>
<dbReference type="GO" id="GO:0008757">
    <property type="term" value="F:S-adenosylmethionine-dependent methyltransferase activity"/>
    <property type="evidence" value="ECO:0007669"/>
    <property type="project" value="InterPro"/>
</dbReference>
<accession>A0A1H4PT05</accession>
<keyword evidence="2" id="KW-0808">Transferase</keyword>
<dbReference type="Pfam" id="PF08241">
    <property type="entry name" value="Methyltransf_11"/>
    <property type="match status" value="1"/>
</dbReference>